<reference evidence="7 8" key="1">
    <citation type="submission" date="2019-01" db="EMBL/GenBank/DDBJ databases">
        <authorList>
            <person name="Brito A."/>
        </authorList>
    </citation>
    <scope>NUCLEOTIDE SEQUENCE [LARGE SCALE GENOMIC DNA]</scope>
    <source>
        <strain evidence="7">1</strain>
    </source>
</reference>
<name>A0A563VX78_9CYAN</name>
<proteinExistence type="inferred from homology"/>
<feature type="transmembrane region" description="Helical" evidence="6">
    <location>
        <begin position="274"/>
        <end position="293"/>
    </location>
</feature>
<evidence type="ECO:0000256" key="2">
    <source>
        <dbReference type="ARBA" id="ARBA00007349"/>
    </source>
</evidence>
<dbReference type="EMBL" id="CAACVJ010000335">
    <property type="protein sequence ID" value="VEP16052.1"/>
    <property type="molecule type" value="Genomic_DNA"/>
</dbReference>
<keyword evidence="3 6" id="KW-0812">Transmembrane</keyword>
<feature type="transmembrane region" description="Helical" evidence="6">
    <location>
        <begin position="451"/>
        <end position="470"/>
    </location>
</feature>
<feature type="transmembrane region" description="Helical" evidence="6">
    <location>
        <begin position="365"/>
        <end position="384"/>
    </location>
</feature>
<evidence type="ECO:0000256" key="6">
    <source>
        <dbReference type="SAM" id="Phobius"/>
    </source>
</evidence>
<sequence>MKSMSAEKDGQSFALFWTILSGSIIWFLPAPLGIEEQAWHLLAIFVATIIGFITKPLPMGAVALIALTALIISKTLTLAEGLSGFSHPTSWLTFSSFLIARGFIKTGLAARLAYLFIRVLGQNTLLLSYGLLATDLVLAPGMPSGNARAGGVIFPLVKSLAQIYKSEPHDGSSRRIGSFLMLTSFQGTQITTALFFTAMVANPLMASLAGEMVGFEFTWITWALAALVPGMISLLLMPLIIYFYYPPEVKHTPEAPDLARQKLNQMGRISRSEWLMGGTFLLLLLLWIFGDYLGGIKSTTTALLGVALLVAARVLSWDEIIAEKKAWNILLWFSVLLMMASFLNEFGLIAWVSQQIGGVIDGFPWQPAFFLLSVVYFYNGYFFASKAARASAMYAPFLSVALVIGTPPIYAALVLAFLLNLSGCLTHYGTAVAPIYFGSGYIEVRIWWKLGFILSLVYFPIWLVVGGLWWQVLGLI</sequence>
<dbReference type="NCBIfam" id="TIGR00785">
    <property type="entry name" value="dass"/>
    <property type="match status" value="1"/>
</dbReference>
<keyword evidence="8" id="KW-1185">Reference proteome</keyword>
<feature type="transmembrane region" description="Helical" evidence="6">
    <location>
        <begin position="329"/>
        <end position="353"/>
    </location>
</feature>
<feature type="transmembrane region" description="Helical" evidence="6">
    <location>
        <begin position="176"/>
        <end position="199"/>
    </location>
</feature>
<evidence type="ECO:0000256" key="5">
    <source>
        <dbReference type="ARBA" id="ARBA00023136"/>
    </source>
</evidence>
<keyword evidence="5 6" id="KW-0472">Membrane</keyword>
<evidence type="ECO:0000256" key="3">
    <source>
        <dbReference type="ARBA" id="ARBA00022692"/>
    </source>
</evidence>
<feature type="transmembrane region" description="Helical" evidence="6">
    <location>
        <begin position="425"/>
        <end position="444"/>
    </location>
</feature>
<feature type="transmembrane region" description="Helical" evidence="6">
    <location>
        <begin position="219"/>
        <end position="245"/>
    </location>
</feature>
<keyword evidence="4 6" id="KW-1133">Transmembrane helix</keyword>
<evidence type="ECO:0000256" key="4">
    <source>
        <dbReference type="ARBA" id="ARBA00022989"/>
    </source>
</evidence>
<feature type="transmembrane region" description="Helical" evidence="6">
    <location>
        <begin position="299"/>
        <end position="317"/>
    </location>
</feature>
<evidence type="ECO:0000313" key="7">
    <source>
        <dbReference type="EMBL" id="VEP16052.1"/>
    </source>
</evidence>
<protein>
    <submittedName>
        <fullName evidence="7">Putative malate transporter YflS</fullName>
    </submittedName>
</protein>
<dbReference type="Pfam" id="PF00939">
    <property type="entry name" value="Na_sulph_symp"/>
    <property type="match status" value="1"/>
</dbReference>
<evidence type="ECO:0000313" key="8">
    <source>
        <dbReference type="Proteomes" id="UP000320055"/>
    </source>
</evidence>
<dbReference type="GO" id="GO:0022857">
    <property type="term" value="F:transmembrane transporter activity"/>
    <property type="evidence" value="ECO:0007669"/>
    <property type="project" value="InterPro"/>
</dbReference>
<feature type="transmembrane region" description="Helical" evidence="6">
    <location>
        <begin position="396"/>
        <end position="419"/>
    </location>
</feature>
<dbReference type="InterPro" id="IPR030676">
    <property type="entry name" value="CitT-rel"/>
</dbReference>
<dbReference type="AlphaFoldDB" id="A0A563VX78"/>
<dbReference type="Proteomes" id="UP000320055">
    <property type="component" value="Unassembled WGS sequence"/>
</dbReference>
<feature type="transmembrane region" description="Helical" evidence="6">
    <location>
        <begin position="12"/>
        <end position="32"/>
    </location>
</feature>
<dbReference type="PANTHER" id="PTHR42826">
    <property type="entry name" value="DICARBOXYLATE TRANSPORTER 2.1, CHLOROPLASTIC"/>
    <property type="match status" value="1"/>
</dbReference>
<gene>
    <name evidence="7" type="primary">yflS</name>
    <name evidence="7" type="ORF">H1P_400008</name>
</gene>
<comment type="similarity">
    <text evidence="2">Belongs to the SLC13A/DASS transporter (TC 2.A.47) family. DIT1 subfamily.</text>
</comment>
<evidence type="ECO:0000256" key="1">
    <source>
        <dbReference type="ARBA" id="ARBA00004141"/>
    </source>
</evidence>
<dbReference type="GO" id="GO:0016020">
    <property type="term" value="C:membrane"/>
    <property type="evidence" value="ECO:0007669"/>
    <property type="project" value="UniProtKB-SubCell"/>
</dbReference>
<dbReference type="PIRSF" id="PIRSF002457">
    <property type="entry name" value="DASS"/>
    <property type="match status" value="1"/>
</dbReference>
<comment type="subcellular location">
    <subcellularLocation>
        <location evidence="1">Membrane</location>
        <topology evidence="1">Multi-pass membrane protein</topology>
    </subcellularLocation>
</comment>
<dbReference type="InterPro" id="IPR001898">
    <property type="entry name" value="SLC13A/DASS"/>
</dbReference>
<organism evidence="7 8">
    <name type="scientific">Hyella patelloides LEGE 07179</name>
    <dbReference type="NCBI Taxonomy" id="945734"/>
    <lineage>
        <taxon>Bacteria</taxon>
        <taxon>Bacillati</taxon>
        <taxon>Cyanobacteriota</taxon>
        <taxon>Cyanophyceae</taxon>
        <taxon>Pleurocapsales</taxon>
        <taxon>Hyellaceae</taxon>
        <taxon>Hyella</taxon>
    </lineage>
</organism>
<accession>A0A563VX78</accession>